<dbReference type="Proteomes" id="UP001612928">
    <property type="component" value="Unassembled WGS sequence"/>
</dbReference>
<protein>
    <submittedName>
        <fullName evidence="2">DUF6355 family natural product biosynthesis protein</fullName>
    </submittedName>
</protein>
<evidence type="ECO:0000313" key="2">
    <source>
        <dbReference type="EMBL" id="MFI7442843.1"/>
    </source>
</evidence>
<dbReference type="InterPro" id="IPR045935">
    <property type="entry name" value="DUF6355"/>
</dbReference>
<evidence type="ECO:0000256" key="1">
    <source>
        <dbReference type="SAM" id="SignalP"/>
    </source>
</evidence>
<dbReference type="EMBL" id="JBITMB010000005">
    <property type="protein sequence ID" value="MFI7442843.1"/>
    <property type="molecule type" value="Genomic_DNA"/>
</dbReference>
<name>A0ABW8A8X0_9ACTN</name>
<organism evidence="2 3">
    <name type="scientific">Nonomuraea indica</name>
    <dbReference type="NCBI Taxonomy" id="1581193"/>
    <lineage>
        <taxon>Bacteria</taxon>
        <taxon>Bacillati</taxon>
        <taxon>Actinomycetota</taxon>
        <taxon>Actinomycetes</taxon>
        <taxon>Streptosporangiales</taxon>
        <taxon>Streptosporangiaceae</taxon>
        <taxon>Nonomuraea</taxon>
    </lineage>
</organism>
<dbReference type="Pfam" id="PF19882">
    <property type="entry name" value="DUF6355"/>
    <property type="match status" value="1"/>
</dbReference>
<sequence>MSKPTTIRRAAVAASALCAATLLAGGTAAAAPAPSGDGVRISMAAAAECGLYRDGSAAMYRNCTAENQRILVTYLISPSEYFCVPPGESRYVGSWNWTFRAYVRGTC</sequence>
<feature type="signal peptide" evidence="1">
    <location>
        <begin position="1"/>
        <end position="24"/>
    </location>
</feature>
<reference evidence="2 3" key="1">
    <citation type="submission" date="2024-10" db="EMBL/GenBank/DDBJ databases">
        <title>The Natural Products Discovery Center: Release of the First 8490 Sequenced Strains for Exploring Actinobacteria Biosynthetic Diversity.</title>
        <authorList>
            <person name="Kalkreuter E."/>
            <person name="Kautsar S.A."/>
            <person name="Yang D."/>
            <person name="Bader C.D."/>
            <person name="Teijaro C.N."/>
            <person name="Fluegel L."/>
            <person name="Davis C.M."/>
            <person name="Simpson J.R."/>
            <person name="Lauterbach L."/>
            <person name="Steele A.D."/>
            <person name="Gui C."/>
            <person name="Meng S."/>
            <person name="Li G."/>
            <person name="Viehrig K."/>
            <person name="Ye F."/>
            <person name="Su P."/>
            <person name="Kiefer A.F."/>
            <person name="Nichols A."/>
            <person name="Cepeda A.J."/>
            <person name="Yan W."/>
            <person name="Fan B."/>
            <person name="Jiang Y."/>
            <person name="Adhikari A."/>
            <person name="Zheng C.-J."/>
            <person name="Schuster L."/>
            <person name="Cowan T.M."/>
            <person name="Smanski M.J."/>
            <person name="Chevrette M.G."/>
            <person name="De Carvalho L.P.S."/>
            <person name="Shen B."/>
        </authorList>
    </citation>
    <scope>NUCLEOTIDE SEQUENCE [LARGE SCALE GENOMIC DNA]</scope>
    <source>
        <strain evidence="2 3">NPDC049503</strain>
    </source>
</reference>
<evidence type="ECO:0000313" key="3">
    <source>
        <dbReference type="Proteomes" id="UP001612928"/>
    </source>
</evidence>
<feature type="chain" id="PRO_5045223520" evidence="1">
    <location>
        <begin position="25"/>
        <end position="107"/>
    </location>
</feature>
<dbReference type="PROSITE" id="PS51318">
    <property type="entry name" value="TAT"/>
    <property type="match status" value="1"/>
</dbReference>
<dbReference type="InterPro" id="IPR006311">
    <property type="entry name" value="TAT_signal"/>
</dbReference>
<dbReference type="RefSeq" id="WP_144070141.1">
    <property type="nucleotide sequence ID" value="NZ_JBITMB010000005.1"/>
</dbReference>
<proteinExistence type="predicted"/>
<accession>A0ABW8A8X0</accession>
<keyword evidence="1" id="KW-0732">Signal</keyword>
<comment type="caution">
    <text evidence="2">The sequence shown here is derived from an EMBL/GenBank/DDBJ whole genome shotgun (WGS) entry which is preliminary data.</text>
</comment>
<keyword evidence="3" id="KW-1185">Reference proteome</keyword>
<gene>
    <name evidence="2" type="ORF">ACIBP5_22975</name>
</gene>